<gene>
    <name evidence="3" type="ORF">B7463_g12271</name>
</gene>
<dbReference type="Pfam" id="PF11001">
    <property type="entry name" value="AFUB_07903_YDR124W_hel"/>
    <property type="match status" value="1"/>
</dbReference>
<dbReference type="OMA" id="KAPPWWP"/>
<evidence type="ECO:0000313" key="3">
    <source>
        <dbReference type="EMBL" id="RFU24067.1"/>
    </source>
</evidence>
<proteinExistence type="predicted"/>
<dbReference type="EMBL" id="NCSJ02000519">
    <property type="protein sequence ID" value="RFU24067.1"/>
    <property type="molecule type" value="Genomic_DNA"/>
</dbReference>
<evidence type="ECO:0000313" key="4">
    <source>
        <dbReference type="Proteomes" id="UP000258309"/>
    </source>
</evidence>
<keyword evidence="4" id="KW-1185">Reference proteome</keyword>
<feature type="compositionally biased region" description="Basic residues" evidence="1">
    <location>
        <begin position="165"/>
        <end position="180"/>
    </location>
</feature>
<dbReference type="InterPro" id="IPR047092">
    <property type="entry name" value="AFUB_07903/YDR124W-like_hel"/>
</dbReference>
<evidence type="ECO:0000256" key="1">
    <source>
        <dbReference type="SAM" id="MobiDB-lite"/>
    </source>
</evidence>
<name>A0A3E2GSN7_SCYLI</name>
<sequence>MVGSGYPLPRKGFGPPRDPLWHPLERFQDPSLCDDRSSTGGGVHPRSLSIETALRDCVGLPVKDFALIVSLENGEEKTYTSHSLTPFQPQIFTDQFKHGFRRGVQRSLGEPFTDSAHSQEGDSGEFDFDGGNGYQKARRRRMSQSGSRMYQRGQSYDSDSDTSGKRRKRSYGQNSGRRRERSIDAAPVVVQSTQQLRIGDEKEVTKFYHLRFKDLQQSACKIIGKIFVKVVEPKKQTHYPYTGGAAKAPPWWPPTTGENAIRHKEPDHLYKHERVLLLVQILRMIIEPAERQHQSVRRWNLDVKTLEAKTMEAMGNWFNDSAHPANAAKKVFLKEIFKVAKAEERFKNGEIDDDTVVPVMDRNRQGHVSEDEEEDDGGSEPDESDTKPTIPSPDSQISPHSTQPGPSMHHQPRQEDDSSSLFHSMRQPQFADNSYSTRPVTLGYQQQSPILQDPNRRAYSSQPYQNQSQNIYGWQNNMVSNGPISSNYYVSSPQSALAPPNVGYQLPLPNTQQHLLPPPSMNKPTYDSVPTSMQQYDTTAPALGHQMRTVSIGHPHQLQTHNSFHEYMHDNPYAGNEDDNHVKHVHHG</sequence>
<dbReference type="OrthoDB" id="5338458at2759"/>
<feature type="region of interest" description="Disordered" evidence="1">
    <location>
        <begin position="110"/>
        <end position="186"/>
    </location>
</feature>
<feature type="region of interest" description="Disordered" evidence="1">
    <location>
        <begin position="567"/>
        <end position="588"/>
    </location>
</feature>
<protein>
    <recommendedName>
        <fullName evidence="2">Subtelomeric hrmA-associated cluster protein AFUB-079030/YDR124W-like helical bundle domain-containing protein</fullName>
    </recommendedName>
</protein>
<dbReference type="InterPro" id="IPR021264">
    <property type="entry name" value="AFUB_079030/YDR124W-like"/>
</dbReference>
<organism evidence="3 4">
    <name type="scientific">Scytalidium lignicola</name>
    <name type="common">Hyphomycete</name>
    <dbReference type="NCBI Taxonomy" id="5539"/>
    <lineage>
        <taxon>Eukaryota</taxon>
        <taxon>Fungi</taxon>
        <taxon>Dikarya</taxon>
        <taxon>Ascomycota</taxon>
        <taxon>Pezizomycotina</taxon>
        <taxon>Leotiomycetes</taxon>
        <taxon>Leotiomycetes incertae sedis</taxon>
        <taxon>Scytalidium</taxon>
    </lineage>
</organism>
<feature type="region of interest" description="Disordered" evidence="1">
    <location>
        <begin position="352"/>
        <end position="420"/>
    </location>
</feature>
<feature type="domain" description="Subtelomeric hrmA-associated cluster protein AFUB-079030/YDR124W-like helical bundle" evidence="2">
    <location>
        <begin position="197"/>
        <end position="341"/>
    </location>
</feature>
<dbReference type="PANTHER" id="PTHR36102">
    <property type="entry name" value="CHROMOSOME 10, WHOLE GENOME SHOTGUN SEQUENCE"/>
    <property type="match status" value="1"/>
</dbReference>
<accession>A0A3E2GSN7</accession>
<feature type="compositionally biased region" description="Polar residues" evidence="1">
    <location>
        <begin position="387"/>
        <end position="405"/>
    </location>
</feature>
<dbReference type="AlphaFoldDB" id="A0A3E2GSN7"/>
<dbReference type="Proteomes" id="UP000258309">
    <property type="component" value="Unassembled WGS sequence"/>
</dbReference>
<feature type="compositionally biased region" description="Acidic residues" evidence="1">
    <location>
        <begin position="370"/>
        <end position="383"/>
    </location>
</feature>
<evidence type="ECO:0000259" key="2">
    <source>
        <dbReference type="Pfam" id="PF11001"/>
    </source>
</evidence>
<feature type="non-terminal residue" evidence="3">
    <location>
        <position position="588"/>
    </location>
</feature>
<feature type="non-terminal residue" evidence="3">
    <location>
        <position position="1"/>
    </location>
</feature>
<reference evidence="3 4" key="1">
    <citation type="submission" date="2018-05" db="EMBL/GenBank/DDBJ databases">
        <title>Draft genome sequence of Scytalidium lignicola DSM 105466, a ubiquitous saprotrophic fungus.</title>
        <authorList>
            <person name="Buettner E."/>
            <person name="Gebauer A.M."/>
            <person name="Hofrichter M."/>
            <person name="Liers C."/>
            <person name="Kellner H."/>
        </authorList>
    </citation>
    <scope>NUCLEOTIDE SEQUENCE [LARGE SCALE GENOMIC DNA]</scope>
    <source>
        <strain evidence="3 4">DSM 105466</strain>
    </source>
</reference>
<dbReference type="PANTHER" id="PTHR36102:SF1">
    <property type="entry name" value="YDR124W-LIKE HELICAL BUNDLE DOMAIN-CONTAINING PROTEIN"/>
    <property type="match status" value="1"/>
</dbReference>
<dbReference type="STRING" id="5539.A0A3E2GSN7"/>
<feature type="compositionally biased region" description="Low complexity" evidence="1">
    <location>
        <begin position="143"/>
        <end position="152"/>
    </location>
</feature>
<comment type="caution">
    <text evidence="3">The sequence shown here is derived from an EMBL/GenBank/DDBJ whole genome shotgun (WGS) entry which is preliminary data.</text>
</comment>